<evidence type="ECO:0000313" key="5">
    <source>
        <dbReference type="EMBL" id="HGV54891.1"/>
    </source>
</evidence>
<dbReference type="CDD" id="cd02440">
    <property type="entry name" value="AdoMet_MTases"/>
    <property type="match status" value="1"/>
</dbReference>
<evidence type="ECO:0000256" key="3">
    <source>
        <dbReference type="PROSITE-ProRule" id="PRU00182"/>
    </source>
</evidence>
<proteinExistence type="inferred from homology"/>
<evidence type="ECO:0000256" key="1">
    <source>
        <dbReference type="ARBA" id="ARBA00022884"/>
    </source>
</evidence>
<dbReference type="GO" id="GO:0032259">
    <property type="term" value="P:methylation"/>
    <property type="evidence" value="ECO:0007669"/>
    <property type="project" value="UniProtKB-KW"/>
</dbReference>
<dbReference type="Gene3D" id="3.40.50.150">
    <property type="entry name" value="Vaccinia Virus protein VP39"/>
    <property type="match status" value="1"/>
</dbReference>
<dbReference type="AlphaFoldDB" id="A0A832GNE3"/>
<dbReference type="CDD" id="cd00165">
    <property type="entry name" value="S4"/>
    <property type="match status" value="1"/>
</dbReference>
<dbReference type="Gene3D" id="3.10.290.10">
    <property type="entry name" value="RNA-binding S4 domain"/>
    <property type="match status" value="1"/>
</dbReference>
<keyword evidence="5" id="KW-0808">Transferase</keyword>
<dbReference type="SUPFAM" id="SSF53335">
    <property type="entry name" value="S-adenosyl-L-methionine-dependent methyltransferases"/>
    <property type="match status" value="1"/>
</dbReference>
<dbReference type="GO" id="GO:0003723">
    <property type="term" value="F:RNA binding"/>
    <property type="evidence" value="ECO:0007669"/>
    <property type="project" value="UniProtKB-KW"/>
</dbReference>
<keyword evidence="1 3" id="KW-0694">RNA-binding</keyword>
<dbReference type="InterPro" id="IPR036986">
    <property type="entry name" value="S4_RNA-bd_sf"/>
</dbReference>
<keyword evidence="5" id="KW-0489">Methyltransferase</keyword>
<sequence>MSKILRVEKLRADKLLLERGLVESRQKAQALILSGKVFYSLDGSKFTLVKKPGDLLPTTCLFKIEEEIPYVSRGGLKLEGALQLFGIDPEGFLCLDVGASTGGFTHCLLLKGAKKVFAVDVGKGQLHYKLREDPRVILMEKMNARYLTPELFPEKFDLITVDLSFISLKKVLPVLIPLLKGGGLLLALIKPQFELSPREVKKGVVRDPKLHFKVVQDIWDFALSLKLKPLGVVESPILGAKGNKEFFICLKKEDML</sequence>
<dbReference type="EMBL" id="DSZU01000031">
    <property type="protein sequence ID" value="HGV54891.1"/>
    <property type="molecule type" value="Genomic_DNA"/>
</dbReference>
<dbReference type="InterPro" id="IPR047048">
    <property type="entry name" value="TlyA"/>
</dbReference>
<dbReference type="InterPro" id="IPR004538">
    <property type="entry name" value="Hemolysin_A/TlyA"/>
</dbReference>
<evidence type="ECO:0000256" key="2">
    <source>
        <dbReference type="ARBA" id="ARBA00029460"/>
    </source>
</evidence>
<dbReference type="PANTHER" id="PTHR32319">
    <property type="entry name" value="BACTERIAL HEMOLYSIN-LIKE PROTEIN"/>
    <property type="match status" value="1"/>
</dbReference>
<dbReference type="InterPro" id="IPR002877">
    <property type="entry name" value="RNA_MeTrfase_FtsJ_dom"/>
</dbReference>
<accession>A0A832GNE3</accession>
<protein>
    <submittedName>
        <fullName evidence="5">TlyA family RNA methyltransferase</fullName>
    </submittedName>
</protein>
<dbReference type="NCBIfam" id="TIGR00478">
    <property type="entry name" value="tly"/>
    <property type="match status" value="1"/>
</dbReference>
<dbReference type="Pfam" id="PF01728">
    <property type="entry name" value="FtsJ"/>
    <property type="match status" value="1"/>
</dbReference>
<name>A0A832GNE3_9BACT</name>
<comment type="similarity">
    <text evidence="2">Belongs to the TlyA family.</text>
</comment>
<feature type="domain" description="Ribosomal RNA methyltransferase FtsJ" evidence="4">
    <location>
        <begin position="70"/>
        <end position="252"/>
    </location>
</feature>
<dbReference type="PROSITE" id="PS50889">
    <property type="entry name" value="S4"/>
    <property type="match status" value="1"/>
</dbReference>
<dbReference type="GO" id="GO:0008168">
    <property type="term" value="F:methyltransferase activity"/>
    <property type="evidence" value="ECO:0007669"/>
    <property type="project" value="UniProtKB-KW"/>
</dbReference>
<gene>
    <name evidence="5" type="ORF">ENT73_02210</name>
</gene>
<reference evidence="5" key="1">
    <citation type="journal article" date="2020" name="mSystems">
        <title>Genome- and Community-Level Interaction Insights into Carbon Utilization and Element Cycling Functions of Hydrothermarchaeota in Hydrothermal Sediment.</title>
        <authorList>
            <person name="Zhou Z."/>
            <person name="Liu Y."/>
            <person name="Xu W."/>
            <person name="Pan J."/>
            <person name="Luo Z.H."/>
            <person name="Li M."/>
        </authorList>
    </citation>
    <scope>NUCLEOTIDE SEQUENCE [LARGE SCALE GENOMIC DNA]</scope>
    <source>
        <strain evidence="5">SpSt-605</strain>
    </source>
</reference>
<comment type="caution">
    <text evidence="5">The sequence shown here is derived from an EMBL/GenBank/DDBJ whole genome shotgun (WGS) entry which is preliminary data.</text>
</comment>
<evidence type="ECO:0000259" key="4">
    <source>
        <dbReference type="Pfam" id="PF01728"/>
    </source>
</evidence>
<dbReference type="InterPro" id="IPR029063">
    <property type="entry name" value="SAM-dependent_MTases_sf"/>
</dbReference>
<dbReference type="PIRSF" id="PIRSF005578">
    <property type="entry name" value="TlyA"/>
    <property type="match status" value="1"/>
</dbReference>
<organism evidence="5">
    <name type="scientific">Caldimicrobium thiodismutans</name>
    <dbReference type="NCBI Taxonomy" id="1653476"/>
    <lineage>
        <taxon>Bacteria</taxon>
        <taxon>Pseudomonadati</taxon>
        <taxon>Thermodesulfobacteriota</taxon>
        <taxon>Thermodesulfobacteria</taxon>
        <taxon>Thermodesulfobacteriales</taxon>
        <taxon>Thermodesulfobacteriaceae</taxon>
        <taxon>Caldimicrobium</taxon>
    </lineage>
</organism>
<dbReference type="PANTHER" id="PTHR32319:SF0">
    <property type="entry name" value="BACTERIAL HEMOLYSIN-LIKE PROTEIN"/>
    <property type="match status" value="1"/>
</dbReference>